<keyword evidence="3 6" id="KW-1133">Transmembrane helix</keyword>
<evidence type="ECO:0000256" key="4">
    <source>
        <dbReference type="ARBA" id="ARBA00023136"/>
    </source>
</evidence>
<dbReference type="GO" id="GO:0005886">
    <property type="term" value="C:plasma membrane"/>
    <property type="evidence" value="ECO:0007669"/>
    <property type="project" value="TreeGrafter"/>
</dbReference>
<comment type="subcellular location">
    <subcellularLocation>
        <location evidence="1">Membrane</location>
        <topology evidence="1">Multi-pass membrane protein</topology>
    </subcellularLocation>
</comment>
<protein>
    <recommendedName>
        <fullName evidence="7">Major facilitator superfamily (MFS) profile domain-containing protein</fullName>
    </recommendedName>
</protein>
<dbReference type="GO" id="GO:0022857">
    <property type="term" value="F:transmembrane transporter activity"/>
    <property type="evidence" value="ECO:0007669"/>
    <property type="project" value="InterPro"/>
</dbReference>
<feature type="transmembrane region" description="Helical" evidence="6">
    <location>
        <begin position="35"/>
        <end position="57"/>
    </location>
</feature>
<proteinExistence type="predicted"/>
<feature type="transmembrane region" description="Helical" evidence="6">
    <location>
        <begin position="132"/>
        <end position="149"/>
    </location>
</feature>
<dbReference type="EMBL" id="RBVV01000004">
    <property type="protein sequence ID" value="RNJ60861.1"/>
    <property type="molecule type" value="Genomic_DNA"/>
</dbReference>
<feature type="transmembrane region" description="Helical" evidence="6">
    <location>
        <begin position="72"/>
        <end position="90"/>
    </location>
</feature>
<sequence>MAMMNNSEKDSKTDREKAVPPPIPYTRFSVHKRRYIVALLGYVTLASSLTATIYLPVIELLSGEYSASIQEINLTITLYIVFQAVAPAIFAPMADSLGRRPVLLFSFLIYVSASVGLALNRNSYGALLSLRGLQSLGGSAVLGLAYGVVADMITPAERGSMLGPLLATTNLGPCVGPVLGGLIARQTGSSVWCFWTLAIFGVVAFVLMGFTLPETARTIVGNGAVQAKGIWRTWWDLPFGCLRFATLKDGRQLNPHASTGEEHEQHTGVNEGKTGKGKLAVPNPLAALRIVFYKDTCLILWMAASVYTVWYCIQTSIPIVFGSLYGWNQLYVGLSYLAGGSGVIIGGFIGGRMMDANYKHVAGRAGLQTDRVVGDDVYQFPLEKARSRGSISLFIFSVAALVGLGWSVEYRVHPAVPLVFQFLIGAQGTITHQAFNALLVDIFPDKPSTAAAAGNITRCGMSAAAVACVNPLVKSLGYGWFFTMIGIISGSTGVAAILVLCRRGERWRNLRRPS</sequence>
<feature type="transmembrane region" description="Helical" evidence="6">
    <location>
        <begin position="298"/>
        <end position="324"/>
    </location>
</feature>
<dbReference type="Pfam" id="PF07690">
    <property type="entry name" value="MFS_1"/>
    <property type="match status" value="1"/>
</dbReference>
<dbReference type="AlphaFoldDB" id="A0A3M9YLD2"/>
<feature type="transmembrane region" description="Helical" evidence="6">
    <location>
        <begin position="102"/>
        <end position="120"/>
    </location>
</feature>
<dbReference type="PROSITE" id="PS50850">
    <property type="entry name" value="MFS"/>
    <property type="match status" value="1"/>
</dbReference>
<reference evidence="8 9" key="1">
    <citation type="submission" date="2018-10" db="EMBL/GenBank/DDBJ databases">
        <title>Genome sequence of Verticillium nonalfalfae VnAa140.</title>
        <authorList>
            <person name="Stajich J.E."/>
            <person name="Kasson M.T."/>
        </authorList>
    </citation>
    <scope>NUCLEOTIDE SEQUENCE [LARGE SCALE GENOMIC DNA]</scope>
    <source>
        <strain evidence="8 9">VnAa140</strain>
    </source>
</reference>
<dbReference type="RefSeq" id="XP_028499019.1">
    <property type="nucleotide sequence ID" value="XM_028640155.1"/>
</dbReference>
<gene>
    <name evidence="8" type="ORF">D7B24_006013</name>
</gene>
<feature type="transmembrane region" description="Helical" evidence="6">
    <location>
        <begin position="161"/>
        <end position="183"/>
    </location>
</feature>
<evidence type="ECO:0000259" key="7">
    <source>
        <dbReference type="PROSITE" id="PS50850"/>
    </source>
</evidence>
<evidence type="ECO:0000313" key="8">
    <source>
        <dbReference type="EMBL" id="RNJ60861.1"/>
    </source>
</evidence>
<name>A0A3M9YLD2_9PEZI</name>
<dbReference type="PANTHER" id="PTHR23502:SF151">
    <property type="entry name" value="MAJOR FACILITATOR SUPERFAMILY (MFS) PROFILE DOMAIN-CONTAINING PROTEIN"/>
    <property type="match status" value="1"/>
</dbReference>
<feature type="transmembrane region" description="Helical" evidence="6">
    <location>
        <begin position="330"/>
        <end position="350"/>
    </location>
</feature>
<dbReference type="InterPro" id="IPR020846">
    <property type="entry name" value="MFS_dom"/>
</dbReference>
<keyword evidence="2 6" id="KW-0812">Transmembrane</keyword>
<evidence type="ECO:0000256" key="6">
    <source>
        <dbReference type="SAM" id="Phobius"/>
    </source>
</evidence>
<accession>A0A3M9YLD2</accession>
<keyword evidence="9" id="KW-1185">Reference proteome</keyword>
<dbReference type="SUPFAM" id="SSF103473">
    <property type="entry name" value="MFS general substrate transporter"/>
    <property type="match status" value="1"/>
</dbReference>
<dbReference type="InterPro" id="IPR036259">
    <property type="entry name" value="MFS_trans_sf"/>
</dbReference>
<feature type="transmembrane region" description="Helical" evidence="6">
    <location>
        <begin position="189"/>
        <end position="210"/>
    </location>
</feature>
<dbReference type="InterPro" id="IPR011701">
    <property type="entry name" value="MFS"/>
</dbReference>
<organism evidence="8 9">
    <name type="scientific">Verticillium nonalfalfae</name>
    <dbReference type="NCBI Taxonomy" id="1051616"/>
    <lineage>
        <taxon>Eukaryota</taxon>
        <taxon>Fungi</taxon>
        <taxon>Dikarya</taxon>
        <taxon>Ascomycota</taxon>
        <taxon>Pezizomycotina</taxon>
        <taxon>Sordariomycetes</taxon>
        <taxon>Hypocreomycetidae</taxon>
        <taxon>Glomerellales</taxon>
        <taxon>Plectosphaerellaceae</taxon>
        <taxon>Verticillium</taxon>
    </lineage>
</organism>
<dbReference type="Gene3D" id="1.20.1250.20">
    <property type="entry name" value="MFS general substrate transporter like domains"/>
    <property type="match status" value="1"/>
</dbReference>
<dbReference type="Proteomes" id="UP000267145">
    <property type="component" value="Unassembled WGS sequence"/>
</dbReference>
<feature type="transmembrane region" description="Helical" evidence="6">
    <location>
        <begin position="480"/>
        <end position="501"/>
    </location>
</feature>
<dbReference type="GeneID" id="39609702"/>
<feature type="region of interest" description="Disordered" evidence="5">
    <location>
        <begin position="255"/>
        <end position="275"/>
    </location>
</feature>
<dbReference type="PANTHER" id="PTHR23502">
    <property type="entry name" value="MAJOR FACILITATOR SUPERFAMILY"/>
    <property type="match status" value="1"/>
</dbReference>
<evidence type="ECO:0000256" key="1">
    <source>
        <dbReference type="ARBA" id="ARBA00004141"/>
    </source>
</evidence>
<evidence type="ECO:0000256" key="2">
    <source>
        <dbReference type="ARBA" id="ARBA00022692"/>
    </source>
</evidence>
<comment type="caution">
    <text evidence="8">The sequence shown here is derived from an EMBL/GenBank/DDBJ whole genome shotgun (WGS) entry which is preliminary data.</text>
</comment>
<evidence type="ECO:0000256" key="5">
    <source>
        <dbReference type="SAM" id="MobiDB-lite"/>
    </source>
</evidence>
<evidence type="ECO:0000256" key="3">
    <source>
        <dbReference type="ARBA" id="ARBA00022989"/>
    </source>
</evidence>
<feature type="transmembrane region" description="Helical" evidence="6">
    <location>
        <begin position="391"/>
        <end position="408"/>
    </location>
</feature>
<keyword evidence="4 6" id="KW-0472">Membrane</keyword>
<evidence type="ECO:0000313" key="9">
    <source>
        <dbReference type="Proteomes" id="UP000267145"/>
    </source>
</evidence>
<feature type="domain" description="Major facilitator superfamily (MFS) profile" evidence="7">
    <location>
        <begin position="36"/>
        <end position="504"/>
    </location>
</feature>